<organism evidence="1 2">
    <name type="scientific">Apolygus lucorum</name>
    <name type="common">Small green plant bug</name>
    <name type="synonym">Lygocoris lucorum</name>
    <dbReference type="NCBI Taxonomy" id="248454"/>
    <lineage>
        <taxon>Eukaryota</taxon>
        <taxon>Metazoa</taxon>
        <taxon>Ecdysozoa</taxon>
        <taxon>Arthropoda</taxon>
        <taxon>Hexapoda</taxon>
        <taxon>Insecta</taxon>
        <taxon>Pterygota</taxon>
        <taxon>Neoptera</taxon>
        <taxon>Paraneoptera</taxon>
        <taxon>Hemiptera</taxon>
        <taxon>Heteroptera</taxon>
        <taxon>Panheteroptera</taxon>
        <taxon>Cimicomorpha</taxon>
        <taxon>Miridae</taxon>
        <taxon>Mirini</taxon>
        <taxon>Apolygus</taxon>
    </lineage>
</organism>
<evidence type="ECO:0000313" key="2">
    <source>
        <dbReference type="Proteomes" id="UP000466442"/>
    </source>
</evidence>
<evidence type="ECO:0008006" key="3">
    <source>
        <dbReference type="Google" id="ProtNLM"/>
    </source>
</evidence>
<sequence>MKRATRRYRRLGAIGRKMKCLATGHSINVLPLGFVCLLIMIFIPDVNPKFWFILPFVWMFDDFLTEDVKNRHCKRLIISDPDSSITKRVKDVANLLNFPVHDIYKNHNETKIPEINYSGNLIIISENLLRLPEEIATALIAQEIELSSRRSTVPNLIVAMIRLVGLGYMLVTSFGNNEVCEVFGFDNSPYPYVPMYLAYAYIWPVFSHILNRVECLVHSWNVLKADAVVHKAITPQGINALKAVAGKAEKYPIFDTWYSQLMRGYPTVARRLKNLDAQD</sequence>
<accession>A0A6A4JQD9</accession>
<name>A0A6A4JQD9_APOLU</name>
<evidence type="ECO:0000313" key="1">
    <source>
        <dbReference type="EMBL" id="KAF6210321.1"/>
    </source>
</evidence>
<reference evidence="1" key="1">
    <citation type="journal article" date="2021" name="Mol. Ecol. Resour.">
        <title>Apolygus lucorum genome provides insights into omnivorousness and mesophyll feeding.</title>
        <authorList>
            <person name="Liu Y."/>
            <person name="Liu H."/>
            <person name="Wang H."/>
            <person name="Huang T."/>
            <person name="Liu B."/>
            <person name="Yang B."/>
            <person name="Yin L."/>
            <person name="Li B."/>
            <person name="Zhang Y."/>
            <person name="Zhang S."/>
            <person name="Jiang F."/>
            <person name="Zhang X."/>
            <person name="Ren Y."/>
            <person name="Wang B."/>
            <person name="Wang S."/>
            <person name="Lu Y."/>
            <person name="Wu K."/>
            <person name="Fan W."/>
            <person name="Wang G."/>
        </authorList>
    </citation>
    <scope>NUCLEOTIDE SEQUENCE</scope>
    <source>
        <strain evidence="1">12Hb</strain>
    </source>
</reference>
<comment type="caution">
    <text evidence="1">The sequence shown here is derived from an EMBL/GenBank/DDBJ whole genome shotgun (WGS) entry which is preliminary data.</text>
</comment>
<dbReference type="Proteomes" id="UP000466442">
    <property type="component" value="Linkage Group LG5"/>
</dbReference>
<keyword evidence="2" id="KW-1185">Reference proteome</keyword>
<proteinExistence type="predicted"/>
<dbReference type="EMBL" id="WIXP02000005">
    <property type="protein sequence ID" value="KAF6210321.1"/>
    <property type="molecule type" value="Genomic_DNA"/>
</dbReference>
<gene>
    <name evidence="1" type="ORF">GE061_013425</name>
</gene>
<protein>
    <recommendedName>
        <fullName evidence="3">Ste24 endopeptidase</fullName>
    </recommendedName>
</protein>
<dbReference type="AlphaFoldDB" id="A0A6A4JQD9"/>